<dbReference type="PANTHER" id="PTHR43127">
    <property type="entry name" value="DEVELOPMENTALLY-REGULATED GTP-BINDING PROTEIN 2"/>
    <property type="match status" value="1"/>
</dbReference>
<name>A0A3S9SVG6_9FIRM</name>
<dbReference type="Proteomes" id="UP000267250">
    <property type="component" value="Chromosome"/>
</dbReference>
<organism evidence="5 6">
    <name type="scientific">Anoxybacter fermentans</name>
    <dbReference type="NCBI Taxonomy" id="1323375"/>
    <lineage>
        <taxon>Bacteria</taxon>
        <taxon>Bacillati</taxon>
        <taxon>Bacillota</taxon>
        <taxon>Clostridia</taxon>
        <taxon>Halanaerobiales</taxon>
        <taxon>Anoxybacter</taxon>
    </lineage>
</organism>
<dbReference type="InterPro" id="IPR045001">
    <property type="entry name" value="DRG"/>
</dbReference>
<dbReference type="KEGG" id="aft:BBF96_01955"/>
<dbReference type="Pfam" id="PF01926">
    <property type="entry name" value="MMR_HSR1"/>
    <property type="match status" value="1"/>
</dbReference>
<dbReference type="InterPro" id="IPR006073">
    <property type="entry name" value="GTP-bd"/>
</dbReference>
<dbReference type="Pfam" id="PF02824">
    <property type="entry name" value="TGS"/>
    <property type="match status" value="1"/>
</dbReference>
<dbReference type="GO" id="GO:0005525">
    <property type="term" value="F:GTP binding"/>
    <property type="evidence" value="ECO:0007669"/>
    <property type="project" value="InterPro"/>
</dbReference>
<dbReference type="AlphaFoldDB" id="A0A3S9SVG6"/>
<gene>
    <name evidence="5" type="ORF">BBF96_01955</name>
</gene>
<accession>A0A3S9SVG6</accession>
<evidence type="ECO:0000256" key="1">
    <source>
        <dbReference type="ARBA" id="ARBA00022741"/>
    </source>
</evidence>
<proteinExistence type="predicted"/>
<dbReference type="InterPro" id="IPR027417">
    <property type="entry name" value="P-loop_NTPase"/>
</dbReference>
<dbReference type="InterPro" id="IPR004095">
    <property type="entry name" value="TGS"/>
</dbReference>
<dbReference type="InterPro" id="IPR031167">
    <property type="entry name" value="G_OBG"/>
</dbReference>
<dbReference type="PRINTS" id="PR00326">
    <property type="entry name" value="GTP1OBG"/>
</dbReference>
<evidence type="ECO:0000313" key="5">
    <source>
        <dbReference type="EMBL" id="AZR72269.1"/>
    </source>
</evidence>
<keyword evidence="1" id="KW-0547">Nucleotide-binding</keyword>
<protein>
    <submittedName>
        <fullName evidence="5">GTP-binding protein HSR1</fullName>
    </submittedName>
</protein>
<dbReference type="PROSITE" id="PS51710">
    <property type="entry name" value="G_OBG"/>
    <property type="match status" value="1"/>
</dbReference>
<dbReference type="Gene3D" id="3.40.50.300">
    <property type="entry name" value="P-loop containing nucleotide triphosphate hydrolases"/>
    <property type="match status" value="1"/>
</dbReference>
<reference evidence="5 6" key="1">
    <citation type="submission" date="2016-07" db="EMBL/GenBank/DDBJ databases">
        <title>Genome and transcriptome analysis of iron-reducing fermentative bacteria Anoxybacter fermentans.</title>
        <authorList>
            <person name="Zeng X."/>
            <person name="Shao Z."/>
        </authorList>
    </citation>
    <scope>NUCLEOTIDE SEQUENCE [LARGE SCALE GENOMIC DNA]</scope>
    <source>
        <strain evidence="5 6">DY22613</strain>
    </source>
</reference>
<evidence type="ECO:0000256" key="2">
    <source>
        <dbReference type="ARBA" id="ARBA00022842"/>
    </source>
</evidence>
<sequence length="326" mass="36575">MPANLTPEYLAAEEAYRNAKTVEEKIAALEEMLATIPKHKGTDKMQADIKRRLSKLRKAGDNKKGGSRQYDPYLVEKQGAGQVVLVGFPNSGKSSLVKSLTNAKVKVAPYPFTTPLPQPGMMPYEDILIQLIDTPPITEEGIPGPFTTTIRNGDLLLLLTDLSTDECIDQLQMILKFLKEKRILRKELIEGVSAFTIDECIVIGSKADDEKSQERLEIIKELIPDSPDILPISTETGLNLDKLKELIFKKLKIIRIYSKVPGKNPDMDRPFILKEGSTVLDFARQIHKDFAENLKNARVWGSARFDGQAVPQDYQLKDRDIVELNT</sequence>
<evidence type="ECO:0000259" key="3">
    <source>
        <dbReference type="PROSITE" id="PS51710"/>
    </source>
</evidence>
<dbReference type="RefSeq" id="WP_127015600.1">
    <property type="nucleotide sequence ID" value="NZ_CP016379.1"/>
</dbReference>
<dbReference type="SUPFAM" id="SSF81271">
    <property type="entry name" value="TGS-like"/>
    <property type="match status" value="1"/>
</dbReference>
<dbReference type="InterPro" id="IPR012675">
    <property type="entry name" value="Beta-grasp_dom_sf"/>
</dbReference>
<keyword evidence="2" id="KW-0460">Magnesium</keyword>
<dbReference type="SUPFAM" id="SSF52540">
    <property type="entry name" value="P-loop containing nucleoside triphosphate hydrolases"/>
    <property type="match status" value="1"/>
</dbReference>
<feature type="domain" description="TGS" evidence="4">
    <location>
        <begin position="252"/>
        <end position="326"/>
    </location>
</feature>
<evidence type="ECO:0000259" key="4">
    <source>
        <dbReference type="PROSITE" id="PS51880"/>
    </source>
</evidence>
<dbReference type="EMBL" id="CP016379">
    <property type="protein sequence ID" value="AZR72269.1"/>
    <property type="molecule type" value="Genomic_DNA"/>
</dbReference>
<dbReference type="Gene3D" id="3.10.20.30">
    <property type="match status" value="1"/>
</dbReference>
<dbReference type="CDD" id="cd01666">
    <property type="entry name" value="TGS_DRG"/>
    <property type="match status" value="1"/>
</dbReference>
<dbReference type="PROSITE" id="PS51880">
    <property type="entry name" value="TGS"/>
    <property type="match status" value="1"/>
</dbReference>
<keyword evidence="6" id="KW-1185">Reference proteome</keyword>
<dbReference type="InterPro" id="IPR012676">
    <property type="entry name" value="TGS-like"/>
</dbReference>
<feature type="domain" description="OBG-type G" evidence="3">
    <location>
        <begin position="81"/>
        <end position="252"/>
    </location>
</feature>
<evidence type="ECO:0000313" key="6">
    <source>
        <dbReference type="Proteomes" id="UP000267250"/>
    </source>
</evidence>
<dbReference type="GO" id="GO:0003924">
    <property type="term" value="F:GTPase activity"/>
    <property type="evidence" value="ECO:0007669"/>
    <property type="project" value="InterPro"/>
</dbReference>
<dbReference type="OrthoDB" id="257487at2"/>